<keyword evidence="2" id="KW-1185">Reference proteome</keyword>
<proteinExistence type="predicted"/>
<gene>
    <name evidence="1" type="ORF">TeGR_g1935</name>
</gene>
<dbReference type="SUPFAM" id="SSF52540">
    <property type="entry name" value="P-loop containing nucleoside triphosphate hydrolases"/>
    <property type="match status" value="1"/>
</dbReference>
<dbReference type="InterPro" id="IPR005331">
    <property type="entry name" value="Sulfotransferase"/>
</dbReference>
<dbReference type="EMBL" id="BRYB01002197">
    <property type="protein sequence ID" value="GMI41045.1"/>
    <property type="molecule type" value="Genomic_DNA"/>
</dbReference>
<accession>A0ABQ6N6H1</accession>
<evidence type="ECO:0000313" key="1">
    <source>
        <dbReference type="EMBL" id="GMI41045.1"/>
    </source>
</evidence>
<evidence type="ECO:0000313" key="2">
    <source>
        <dbReference type="Proteomes" id="UP001165060"/>
    </source>
</evidence>
<name>A0ABQ6N6H1_9STRA</name>
<dbReference type="Pfam" id="PF03567">
    <property type="entry name" value="Sulfotransfer_2"/>
    <property type="match status" value="1"/>
</dbReference>
<dbReference type="InterPro" id="IPR027417">
    <property type="entry name" value="P-loop_NTPase"/>
</dbReference>
<protein>
    <recommendedName>
        <fullName evidence="3">Sulfotransferase</fullName>
    </recommendedName>
</protein>
<evidence type="ECO:0008006" key="3">
    <source>
        <dbReference type="Google" id="ProtNLM"/>
    </source>
</evidence>
<comment type="caution">
    <text evidence="1">The sequence shown here is derived from an EMBL/GenBank/DDBJ whole genome shotgun (WGS) entry which is preliminary data.</text>
</comment>
<dbReference type="Proteomes" id="UP001165060">
    <property type="component" value="Unassembled WGS sequence"/>
</dbReference>
<organism evidence="1 2">
    <name type="scientific">Tetraparma gracilis</name>
    <dbReference type="NCBI Taxonomy" id="2962635"/>
    <lineage>
        <taxon>Eukaryota</taxon>
        <taxon>Sar</taxon>
        <taxon>Stramenopiles</taxon>
        <taxon>Ochrophyta</taxon>
        <taxon>Bolidophyceae</taxon>
        <taxon>Parmales</taxon>
        <taxon>Triparmaceae</taxon>
        <taxon>Tetraparma</taxon>
    </lineage>
</organism>
<sequence length="264" mass="29461">MAPMVALEDMCRSPGSGLNNEGIVYGGGDEVGREFAVFPKHWSNEIVIVDKLKMIFLVTRKTGCTTMINALNETYNVDMNYWPASFGASLAGGGRIMTNFLADQAKDHYVFVVSRDPLTRFYSGVHQAARTEQRNPDPVDYTASQVQGFLDRFESGACHVDEHLETQAAVASSPLYYKGGPRIPVDFIIRMEHMLDDFMEMLADAEKKTGLKPSPEEKALLHAKLSLHKNKGAEEMAIKSEAMDNRVRAVYHQDFACFFDPLVP</sequence>
<reference evidence="1 2" key="1">
    <citation type="journal article" date="2023" name="Commun. Biol.">
        <title>Genome analysis of Parmales, the sister group of diatoms, reveals the evolutionary specialization of diatoms from phago-mixotrophs to photoautotrophs.</title>
        <authorList>
            <person name="Ban H."/>
            <person name="Sato S."/>
            <person name="Yoshikawa S."/>
            <person name="Yamada K."/>
            <person name="Nakamura Y."/>
            <person name="Ichinomiya M."/>
            <person name="Sato N."/>
            <person name="Blanc-Mathieu R."/>
            <person name="Endo H."/>
            <person name="Kuwata A."/>
            <person name="Ogata H."/>
        </authorList>
    </citation>
    <scope>NUCLEOTIDE SEQUENCE [LARGE SCALE GENOMIC DNA]</scope>
</reference>